<dbReference type="PATRIC" id="fig|1132509.6.peg.919"/>
<gene>
    <name evidence="1" type="ORF">C447_03956</name>
</gene>
<evidence type="ECO:0000313" key="1">
    <source>
        <dbReference type="EMBL" id="EMA40643.1"/>
    </source>
</evidence>
<sequence length="53" mass="5915">MQCHYCDADAAVAVEKDGLKVGLCRTHLRERLRELADDDALAGLQDELDIDRS</sequence>
<accession>M0M5G4</accession>
<comment type="caution">
    <text evidence="1">The sequence shown here is derived from an EMBL/GenBank/DDBJ whole genome shotgun (WGS) entry which is preliminary data.</text>
</comment>
<name>M0M5G4_9EURY</name>
<dbReference type="Pfam" id="PF20542">
    <property type="entry name" value="DUF6757"/>
    <property type="match status" value="1"/>
</dbReference>
<organism evidence="1 2">
    <name type="scientific">Halococcus hamelinensis 100A6</name>
    <dbReference type="NCBI Taxonomy" id="1132509"/>
    <lineage>
        <taxon>Archaea</taxon>
        <taxon>Methanobacteriati</taxon>
        <taxon>Methanobacteriota</taxon>
        <taxon>Stenosarchaea group</taxon>
        <taxon>Halobacteria</taxon>
        <taxon>Halobacteriales</taxon>
        <taxon>Halococcaceae</taxon>
        <taxon>Halococcus</taxon>
    </lineage>
</organism>
<dbReference type="InterPro" id="IPR046645">
    <property type="entry name" value="DUF6757"/>
</dbReference>
<proteinExistence type="predicted"/>
<dbReference type="EMBL" id="AOMB01000010">
    <property type="protein sequence ID" value="EMA40643.1"/>
    <property type="molecule type" value="Genomic_DNA"/>
</dbReference>
<evidence type="ECO:0000313" key="2">
    <source>
        <dbReference type="Proteomes" id="UP000011566"/>
    </source>
</evidence>
<dbReference type="AlphaFoldDB" id="M0M5G4"/>
<reference evidence="1 2" key="1">
    <citation type="journal article" date="2014" name="PLoS Genet.">
        <title>Phylogenetically driven sequencing of extremely halophilic archaea reveals strategies for static and dynamic osmo-response.</title>
        <authorList>
            <person name="Becker E.A."/>
            <person name="Seitzer P.M."/>
            <person name="Tritt A."/>
            <person name="Larsen D."/>
            <person name="Krusor M."/>
            <person name="Yao A.I."/>
            <person name="Wu D."/>
            <person name="Madern D."/>
            <person name="Eisen J.A."/>
            <person name="Darling A.E."/>
            <person name="Facciotti M.T."/>
        </authorList>
    </citation>
    <scope>NUCLEOTIDE SEQUENCE [LARGE SCALE GENOMIC DNA]</scope>
    <source>
        <strain evidence="1 2">100A6</strain>
    </source>
</reference>
<dbReference type="Proteomes" id="UP000011566">
    <property type="component" value="Unassembled WGS sequence"/>
</dbReference>
<keyword evidence="2" id="KW-1185">Reference proteome</keyword>
<protein>
    <submittedName>
        <fullName evidence="1">Uncharacterized protein</fullName>
    </submittedName>
</protein>
<dbReference type="eggNOG" id="arCOG06349">
    <property type="taxonomic scope" value="Archaea"/>
</dbReference>
<dbReference type="RefSeq" id="WP_007691141.1">
    <property type="nucleotide sequence ID" value="NZ_AJRK01000028.1"/>
</dbReference>